<dbReference type="InterPro" id="IPR017557">
    <property type="entry name" value="Holo-ACP_synthase"/>
</dbReference>
<feature type="domain" description="Phosphoribosyl-dephospho-CoA transferase MdcG C-terminal" evidence="3">
    <location>
        <begin position="112"/>
        <end position="224"/>
    </location>
</feature>
<evidence type="ECO:0000256" key="1">
    <source>
        <dbReference type="ARBA" id="ARBA00022679"/>
    </source>
</evidence>
<proteinExistence type="predicted"/>
<dbReference type="NCBIfam" id="TIGR03135">
    <property type="entry name" value="malonate_mdcG"/>
    <property type="match status" value="1"/>
</dbReference>
<dbReference type="Proteomes" id="UP001301152">
    <property type="component" value="Unassembled WGS sequence"/>
</dbReference>
<name>A0ABT3QCP3_9PROT</name>
<evidence type="ECO:0000259" key="3">
    <source>
        <dbReference type="Pfam" id="PF10620"/>
    </source>
</evidence>
<dbReference type="InterPro" id="IPR048903">
    <property type="entry name" value="MdcG_N"/>
</dbReference>
<dbReference type="InterPro" id="IPR049180">
    <property type="entry name" value="MdcG_C"/>
</dbReference>
<reference evidence="5 6" key="1">
    <citation type="submission" date="2022-11" db="EMBL/GenBank/DDBJ databases">
        <title>Genome sequencing of Acetobacter type strain.</title>
        <authorList>
            <person name="Heo J."/>
            <person name="Lee D."/>
            <person name="Han B.-H."/>
            <person name="Hong S.-B."/>
            <person name="Kwon S.-W."/>
        </authorList>
    </citation>
    <scope>NUCLEOTIDE SEQUENCE [LARGE SCALE GENOMIC DNA]</scope>
    <source>
        <strain evidence="5 6">KACC 21253</strain>
    </source>
</reference>
<evidence type="ECO:0000313" key="5">
    <source>
        <dbReference type="EMBL" id="MCX2563062.1"/>
    </source>
</evidence>
<comment type="caution">
    <text evidence="5">The sequence shown here is derived from an EMBL/GenBank/DDBJ whole genome shotgun (WGS) entry which is preliminary data.</text>
</comment>
<organism evidence="5 6">
    <name type="scientific">Acetobacter thailandicus</name>
    <dbReference type="NCBI Taxonomy" id="1502842"/>
    <lineage>
        <taxon>Bacteria</taxon>
        <taxon>Pseudomonadati</taxon>
        <taxon>Pseudomonadota</taxon>
        <taxon>Alphaproteobacteria</taxon>
        <taxon>Acetobacterales</taxon>
        <taxon>Acetobacteraceae</taxon>
        <taxon>Acetobacter</taxon>
    </lineage>
</organism>
<dbReference type="Pfam" id="PF10620">
    <property type="entry name" value="MdcG"/>
    <property type="match status" value="1"/>
</dbReference>
<protein>
    <submittedName>
        <fullName evidence="5">Malonate decarboxylase holo-[acyl-carrier-protein] synthase</fullName>
    </submittedName>
</protein>
<keyword evidence="6" id="KW-1185">Reference proteome</keyword>
<keyword evidence="2" id="KW-0548">Nucleotidyltransferase</keyword>
<accession>A0ABT3QCP3</accession>
<evidence type="ECO:0000256" key="2">
    <source>
        <dbReference type="ARBA" id="ARBA00022695"/>
    </source>
</evidence>
<evidence type="ECO:0000313" key="6">
    <source>
        <dbReference type="Proteomes" id="UP001301152"/>
    </source>
</evidence>
<feature type="domain" description="Phosphoribosyl-dephospho-CoA transferase MdcG N-terminal" evidence="4">
    <location>
        <begin position="5"/>
        <end position="92"/>
    </location>
</feature>
<keyword evidence="1" id="KW-0808">Transferase</keyword>
<dbReference type="EMBL" id="JAPIUZ010000001">
    <property type="protein sequence ID" value="MCX2563062.1"/>
    <property type="molecule type" value="Genomic_DNA"/>
</dbReference>
<dbReference type="Pfam" id="PF20866">
    <property type="entry name" value="MdcG_N"/>
    <property type="match status" value="1"/>
</dbReference>
<gene>
    <name evidence="5" type="primary">mdcG</name>
    <name evidence="5" type="ORF">OQ497_03680</name>
</gene>
<sequence length="237" mass="26151">MLPLWRHRLLVVRPDVWPGICADTLKAPGNEAIRPVVSGWGERGWPLICRRPFQSELKELAAGGVAVGLPLPPAMGKQRLSFIVPCSALSAFSGKLWPDQTTSAPGITSARQEDISALFALGARHNIQPEATGSLLWETLTGLAYLSETSDFDVVWRLSHLEAENPDALRAFLHDLSKTACKLSVRLDGEIIFPDYRAVQWQELITADPDDEVLVKTLFSVALMPLRSLTDVRENMT</sequence>
<evidence type="ECO:0000259" key="4">
    <source>
        <dbReference type="Pfam" id="PF20866"/>
    </source>
</evidence>
<dbReference type="RefSeq" id="WP_173560059.1">
    <property type="nucleotide sequence ID" value="NZ_JAPIUZ010000001.1"/>
</dbReference>